<evidence type="ECO:0000313" key="2">
    <source>
        <dbReference type="Proteomes" id="UP000032305"/>
    </source>
</evidence>
<dbReference type="eggNOG" id="ENOG50310Y5">
    <property type="taxonomic scope" value="Bacteria"/>
</dbReference>
<reference evidence="1 2" key="1">
    <citation type="submission" date="2014-11" db="EMBL/GenBank/DDBJ databases">
        <title>Whole genome shotgun sequence of Sphingomonas parapaucimobilis NBRC 15100.</title>
        <authorList>
            <person name="Katano-Makiyama Y."/>
            <person name="Hosoyama A."/>
            <person name="Hashimoto M."/>
            <person name="Hosoyama Y."/>
            <person name="Noguchi M."/>
            <person name="Numata M."/>
            <person name="Tsuchikane K."/>
            <person name="Hirakata S."/>
            <person name="Uohara A."/>
            <person name="Shimodaira J."/>
            <person name="Ohji S."/>
            <person name="Ichikawa N."/>
            <person name="Kimura A."/>
            <person name="Yamazoe A."/>
            <person name="Fujita N."/>
        </authorList>
    </citation>
    <scope>NUCLEOTIDE SEQUENCE [LARGE SCALE GENOMIC DNA]</scope>
    <source>
        <strain evidence="1 2">NBRC 15100</strain>
    </source>
</reference>
<dbReference type="CDD" id="cd00719">
    <property type="entry name" value="GIY-YIG_SF"/>
    <property type="match status" value="1"/>
</dbReference>
<protein>
    <recommendedName>
        <fullName evidence="3">GIY-YIG domain-containing protein</fullName>
    </recommendedName>
</protein>
<dbReference type="Proteomes" id="UP000032305">
    <property type="component" value="Unassembled WGS sequence"/>
</dbReference>
<comment type="caution">
    <text evidence="1">The sequence shown here is derived from an EMBL/GenBank/DDBJ whole genome shotgun (WGS) entry which is preliminary data.</text>
</comment>
<keyword evidence="2" id="KW-1185">Reference proteome</keyword>
<name>A0A0A1WCK8_9SPHN</name>
<accession>A0A0A1WCK8</accession>
<evidence type="ECO:0008006" key="3">
    <source>
        <dbReference type="Google" id="ProtNLM"/>
    </source>
</evidence>
<evidence type="ECO:0000313" key="1">
    <source>
        <dbReference type="EMBL" id="GAM02927.1"/>
    </source>
</evidence>
<organism evidence="1 2">
    <name type="scientific">Sphingomonas parapaucimobilis NBRC 15100</name>
    <dbReference type="NCBI Taxonomy" id="1219049"/>
    <lineage>
        <taxon>Bacteria</taxon>
        <taxon>Pseudomonadati</taxon>
        <taxon>Pseudomonadota</taxon>
        <taxon>Alphaproteobacteria</taxon>
        <taxon>Sphingomonadales</taxon>
        <taxon>Sphingomonadaceae</taxon>
        <taxon>Sphingomonas</taxon>
    </lineage>
</organism>
<gene>
    <name evidence="1" type="ORF">SP5_103_00020</name>
</gene>
<sequence length="223" mass="25892">MRKRDDGGRMATLKVDWKQTGLISVLEESQGLGFDLRKFDRLHEDVQASLKKATVARILKVIRDTWDKGVEDTRNKHWFGEVRNGIYVISIGHGFGVSYARGCSEIMYIGRGKISTRLRTHLHNWIFDMSRSLRDVPFKFYMEEFGDGRSPDAFKDFEHWLLEEFHEKFGEKPLLNKIAGREGTIDHAFTGNCNAPLDNRGKTFLWQIRPSEKNPWFKPVADD</sequence>
<proteinExistence type="predicted"/>
<dbReference type="EMBL" id="BBPI01000103">
    <property type="protein sequence ID" value="GAM02927.1"/>
    <property type="molecule type" value="Genomic_DNA"/>
</dbReference>
<dbReference type="AlphaFoldDB" id="A0A0A1WCK8"/>